<dbReference type="KEGG" id="fcy:FRACYDRAFT_248889"/>
<name>A0A1E7ETF2_9STRA</name>
<gene>
    <name evidence="2" type="ORF">FRACYDRAFT_248889</name>
</gene>
<protein>
    <submittedName>
        <fullName evidence="2">Uncharacterized protein</fullName>
    </submittedName>
</protein>
<keyword evidence="3" id="KW-1185">Reference proteome</keyword>
<accession>A0A1E7ETF2</accession>
<reference evidence="2 3" key="1">
    <citation type="submission" date="2016-09" db="EMBL/GenBank/DDBJ databases">
        <title>Extensive genetic diversity and differential bi-allelic expression allows diatom success in the polar Southern Ocean.</title>
        <authorList>
            <consortium name="DOE Joint Genome Institute"/>
            <person name="Mock T."/>
            <person name="Otillar R.P."/>
            <person name="Strauss J."/>
            <person name="Dupont C."/>
            <person name="Frickenhaus S."/>
            <person name="Maumus F."/>
            <person name="Mcmullan M."/>
            <person name="Sanges R."/>
            <person name="Schmutz J."/>
            <person name="Toseland A."/>
            <person name="Valas R."/>
            <person name="Veluchamy A."/>
            <person name="Ward B.J."/>
            <person name="Allen A."/>
            <person name="Barry K."/>
            <person name="Falciatore A."/>
            <person name="Ferrante M."/>
            <person name="Fortunato A.E."/>
            <person name="Gloeckner G."/>
            <person name="Gruber A."/>
            <person name="Hipkin R."/>
            <person name="Janech M."/>
            <person name="Kroth P."/>
            <person name="Leese F."/>
            <person name="Lindquist E."/>
            <person name="Lyon B.R."/>
            <person name="Martin J."/>
            <person name="Mayer C."/>
            <person name="Parker M."/>
            <person name="Quesneville H."/>
            <person name="Raymond J."/>
            <person name="Uhlig C."/>
            <person name="Valentin K.U."/>
            <person name="Worden A.Z."/>
            <person name="Armbrust E.V."/>
            <person name="Bowler C."/>
            <person name="Green B."/>
            <person name="Moulton V."/>
            <person name="Van Oosterhout C."/>
            <person name="Grigoriev I."/>
        </authorList>
    </citation>
    <scope>NUCLEOTIDE SEQUENCE [LARGE SCALE GENOMIC DNA]</scope>
    <source>
        <strain evidence="2 3">CCMP1102</strain>
    </source>
</reference>
<organism evidence="2 3">
    <name type="scientific">Fragilariopsis cylindrus CCMP1102</name>
    <dbReference type="NCBI Taxonomy" id="635003"/>
    <lineage>
        <taxon>Eukaryota</taxon>
        <taxon>Sar</taxon>
        <taxon>Stramenopiles</taxon>
        <taxon>Ochrophyta</taxon>
        <taxon>Bacillariophyta</taxon>
        <taxon>Bacillariophyceae</taxon>
        <taxon>Bacillariophycidae</taxon>
        <taxon>Bacillariales</taxon>
        <taxon>Bacillariaceae</taxon>
        <taxon>Fragilariopsis</taxon>
    </lineage>
</organism>
<sequence>MSMHAFKDYHFLELQDDNGDVVGYTAIELFKHLMDQYVQPEDVADQVTALHKVLDQNYDPNEEPQVYYKILVHSKQLELQMLYKEQINKNKENQRILAQASMEANEKTDLLEKYCAALMAKQPLPPLQDSAADNYSKSEYSQTRHNKALATILEDIAYVNSVADSGATGYFFPNKDNKQVICANNHSVDSVAITKLDIPELTTTAQTAYPFNEMETPLLSIPVLADDGCSISLTKDNIVVTKDHKIILKGIRDKISTLWMIPIKHYKKVTLLAQQLPPVPMVHAVNSAYHPPTIAKLMAYLNATIGSLPIIIRKHLPKSVSTTMGHMHMIRKGIRSTNKPTINETMNEELDKEPELDPPRHITNREHSVGVTTIAFEELKGIIATDLPGRFPTTSGQGNAYVLTTSFFASSCEYEYGYDSNSSTKDVLTGTKGTSNKPR</sequence>
<dbReference type="EMBL" id="KV784377">
    <property type="protein sequence ID" value="OEU09064.1"/>
    <property type="molecule type" value="Genomic_DNA"/>
</dbReference>
<dbReference type="InParanoid" id="A0A1E7ETF2"/>
<evidence type="ECO:0000256" key="1">
    <source>
        <dbReference type="SAM" id="MobiDB-lite"/>
    </source>
</evidence>
<feature type="region of interest" description="Disordered" evidence="1">
    <location>
        <begin position="419"/>
        <end position="439"/>
    </location>
</feature>
<evidence type="ECO:0000313" key="3">
    <source>
        <dbReference type="Proteomes" id="UP000095751"/>
    </source>
</evidence>
<proteinExistence type="predicted"/>
<dbReference type="AlphaFoldDB" id="A0A1E7ETF2"/>
<dbReference type="Proteomes" id="UP000095751">
    <property type="component" value="Unassembled WGS sequence"/>
</dbReference>
<evidence type="ECO:0000313" key="2">
    <source>
        <dbReference type="EMBL" id="OEU09064.1"/>
    </source>
</evidence>